<name>A0A0J7J606_9GAMM</name>
<evidence type="ECO:0000256" key="3">
    <source>
        <dbReference type="ARBA" id="ARBA00003485"/>
    </source>
</evidence>
<keyword evidence="14 18" id="KW-0520">NAD</keyword>
<evidence type="ECO:0000256" key="9">
    <source>
        <dbReference type="ARBA" id="ARBA00022490"/>
    </source>
</evidence>
<feature type="binding site" evidence="18">
    <location>
        <begin position="72"/>
        <end position="77"/>
    </location>
    <ligand>
        <name>NAD(+)</name>
        <dbReference type="ChEBI" id="CHEBI:57540"/>
    </ligand>
</feature>
<evidence type="ECO:0000259" key="20">
    <source>
        <dbReference type="Pfam" id="PF24621"/>
    </source>
</evidence>
<feature type="binding site" evidence="18">
    <location>
        <begin position="106"/>
        <end position="110"/>
    </location>
    <ligand>
        <name>NAD(+)</name>
        <dbReference type="ChEBI" id="CHEBI:57540"/>
    </ligand>
</feature>
<dbReference type="NCBIfam" id="TIGR01357">
    <property type="entry name" value="aroB"/>
    <property type="match status" value="1"/>
</dbReference>
<dbReference type="InterPro" id="IPR030963">
    <property type="entry name" value="DHQ_synth_fam"/>
</dbReference>
<dbReference type="InterPro" id="IPR056179">
    <property type="entry name" value="DHQS_C"/>
</dbReference>
<dbReference type="STRING" id="1658765.Msub_20815"/>
<evidence type="ECO:0000259" key="19">
    <source>
        <dbReference type="Pfam" id="PF01761"/>
    </source>
</evidence>
<evidence type="ECO:0000256" key="6">
    <source>
        <dbReference type="ARBA" id="ARBA00005412"/>
    </source>
</evidence>
<comment type="cofactor">
    <cofactor evidence="18">
        <name>Co(2+)</name>
        <dbReference type="ChEBI" id="CHEBI:48828"/>
    </cofactor>
    <cofactor evidence="18">
        <name>Zn(2+)</name>
        <dbReference type="ChEBI" id="CHEBI:29105"/>
    </cofactor>
    <text evidence="18">Binds 1 divalent metal cation per subunit. Can use either Co(2+) or Zn(2+).</text>
</comment>
<keyword evidence="9 18" id="KW-0963">Cytoplasm</keyword>
<dbReference type="GO" id="GO:0003856">
    <property type="term" value="F:3-dehydroquinate synthase activity"/>
    <property type="evidence" value="ECO:0007669"/>
    <property type="project" value="UniProtKB-UniRule"/>
</dbReference>
<keyword evidence="12 18" id="KW-0547">Nucleotide-binding</keyword>
<dbReference type="SUPFAM" id="SSF56796">
    <property type="entry name" value="Dehydroquinate synthase-like"/>
    <property type="match status" value="1"/>
</dbReference>
<feature type="binding site" evidence="18">
    <location>
        <begin position="130"/>
        <end position="131"/>
    </location>
    <ligand>
        <name>NAD(+)</name>
        <dbReference type="ChEBI" id="CHEBI:57540"/>
    </ligand>
</feature>
<organism evidence="21 22">
    <name type="scientific">Marinobacter subterrani</name>
    <dbReference type="NCBI Taxonomy" id="1658765"/>
    <lineage>
        <taxon>Bacteria</taxon>
        <taxon>Pseudomonadati</taxon>
        <taxon>Pseudomonadota</taxon>
        <taxon>Gammaproteobacteria</taxon>
        <taxon>Pseudomonadales</taxon>
        <taxon>Marinobacteraceae</taxon>
        <taxon>Marinobacter</taxon>
    </lineage>
</organism>
<dbReference type="Proteomes" id="UP000036102">
    <property type="component" value="Unassembled WGS sequence"/>
</dbReference>
<evidence type="ECO:0000256" key="13">
    <source>
        <dbReference type="ARBA" id="ARBA00022833"/>
    </source>
</evidence>
<dbReference type="GO" id="GO:0046872">
    <property type="term" value="F:metal ion binding"/>
    <property type="evidence" value="ECO:0007669"/>
    <property type="project" value="UniProtKB-KW"/>
</dbReference>
<evidence type="ECO:0000256" key="7">
    <source>
        <dbReference type="ARBA" id="ARBA00013031"/>
    </source>
</evidence>
<comment type="function">
    <text evidence="3 18">Catalyzes the conversion of 3-deoxy-D-arabino-heptulosonate 7-phosphate (DAHP) to dehydroquinate (DHQ).</text>
</comment>
<feature type="binding site" evidence="18">
    <location>
        <position position="143"/>
    </location>
    <ligand>
        <name>NAD(+)</name>
        <dbReference type="ChEBI" id="CHEBI:57540"/>
    </ligand>
</feature>
<evidence type="ECO:0000256" key="14">
    <source>
        <dbReference type="ARBA" id="ARBA00023027"/>
    </source>
</evidence>
<keyword evidence="11 18" id="KW-0479">Metal-binding</keyword>
<evidence type="ECO:0000256" key="10">
    <source>
        <dbReference type="ARBA" id="ARBA00022605"/>
    </source>
</evidence>
<dbReference type="UniPathway" id="UPA00053">
    <property type="reaction ID" value="UER00085"/>
</dbReference>
<gene>
    <name evidence="18" type="primary">aroB</name>
    <name evidence="21" type="ORF">Msub_20815</name>
</gene>
<dbReference type="Gene3D" id="1.20.1090.10">
    <property type="entry name" value="Dehydroquinate synthase-like - alpha domain"/>
    <property type="match status" value="1"/>
</dbReference>
<dbReference type="PATRIC" id="fig|1658765.3.peg.4079"/>
<comment type="subcellular location">
    <subcellularLocation>
        <location evidence="4 18">Cytoplasm</location>
    </subcellularLocation>
</comment>
<dbReference type="InterPro" id="IPR016037">
    <property type="entry name" value="DHQ_synth_AroB"/>
</dbReference>
<keyword evidence="10 18" id="KW-0028">Amino-acid biosynthesis</keyword>
<comment type="caution">
    <text evidence="21">The sequence shown here is derived from an EMBL/GenBank/DDBJ whole genome shotgun (WGS) entry which is preliminary data.</text>
</comment>
<dbReference type="HAMAP" id="MF_00110">
    <property type="entry name" value="DHQ_synthase"/>
    <property type="match status" value="1"/>
</dbReference>
<evidence type="ECO:0000313" key="21">
    <source>
        <dbReference type="EMBL" id="KMQ73602.1"/>
    </source>
</evidence>
<proteinExistence type="inferred from homology"/>
<evidence type="ECO:0000313" key="22">
    <source>
        <dbReference type="Proteomes" id="UP000036102"/>
    </source>
</evidence>
<evidence type="ECO:0000256" key="5">
    <source>
        <dbReference type="ARBA" id="ARBA00004661"/>
    </source>
</evidence>
<feature type="binding site" evidence="18">
    <location>
        <position position="248"/>
    </location>
    <ligand>
        <name>Zn(2+)</name>
        <dbReference type="ChEBI" id="CHEBI:29105"/>
    </ligand>
</feature>
<feature type="domain" description="3-dehydroquinate synthase N-terminal" evidence="19">
    <location>
        <begin position="68"/>
        <end position="180"/>
    </location>
</feature>
<feature type="domain" description="3-dehydroquinate synthase C-terminal" evidence="20">
    <location>
        <begin position="182"/>
        <end position="326"/>
    </location>
</feature>
<evidence type="ECO:0000256" key="11">
    <source>
        <dbReference type="ARBA" id="ARBA00022723"/>
    </source>
</evidence>
<dbReference type="RefSeq" id="WP_048497832.1">
    <property type="nucleotide sequence ID" value="NZ_LFBU01000002.1"/>
</dbReference>
<feature type="binding site" evidence="18">
    <location>
        <position position="185"/>
    </location>
    <ligand>
        <name>Zn(2+)</name>
        <dbReference type="ChEBI" id="CHEBI:29105"/>
    </ligand>
</feature>
<comment type="similarity">
    <text evidence="6 18">Belongs to the sugar phosphate cyclases superfamily. Dehydroquinate synthase family.</text>
</comment>
<keyword evidence="15 18" id="KW-0057">Aromatic amino acid biosynthesis</keyword>
<dbReference type="GO" id="GO:0008652">
    <property type="term" value="P:amino acid biosynthetic process"/>
    <property type="evidence" value="ECO:0007669"/>
    <property type="project" value="UniProtKB-KW"/>
</dbReference>
<keyword evidence="16 18" id="KW-0456">Lyase</keyword>
<dbReference type="PIRSF" id="PIRSF001455">
    <property type="entry name" value="DHQ_synth"/>
    <property type="match status" value="1"/>
</dbReference>
<feature type="binding site" evidence="18">
    <location>
        <position position="265"/>
    </location>
    <ligand>
        <name>Zn(2+)</name>
        <dbReference type="ChEBI" id="CHEBI:29105"/>
    </ligand>
</feature>
<dbReference type="Pfam" id="PF24621">
    <property type="entry name" value="DHQS_C"/>
    <property type="match status" value="1"/>
</dbReference>
<evidence type="ECO:0000256" key="4">
    <source>
        <dbReference type="ARBA" id="ARBA00004496"/>
    </source>
</evidence>
<evidence type="ECO:0000256" key="17">
    <source>
        <dbReference type="ARBA" id="ARBA00023285"/>
    </source>
</evidence>
<dbReference type="GO" id="GO:0009423">
    <property type="term" value="P:chorismate biosynthetic process"/>
    <property type="evidence" value="ECO:0007669"/>
    <property type="project" value="UniProtKB-UniRule"/>
</dbReference>
<comment type="cofactor">
    <cofactor evidence="2 18">
        <name>NAD(+)</name>
        <dbReference type="ChEBI" id="CHEBI:57540"/>
    </cofactor>
</comment>
<sequence>MSNLLRELSVDLGERSYPIFIGQGLLGNFDLSRFVAGSQVMIVTNETVAPLYLESAIACFPGKQVDTVLLPDGESFKDWQTLNRIFDGLLEHRHTRKTTLVALGGGVVGDMAGFAAACYQRGVPFIQIPTTLLSQVDSSVGGKTGINHPLGKNMIGAFHQPQAVLIDTRSLQTLPPREVSAGIAEVIKYGLIRDLDFLAWLEERVGDLVALKPDALAEAIYRSCVCKAEAVALDEREGGLRAILNLGHTFGHAIETFAGYGSWLHGEAVGTGMIMAAELSALEGMISQADCQRITRLILDAGLPGKPPTGMTADDFMNLMAVDKKNIDGQLRLVLLRALGDAVVTSEASPDNLALTLARFCGPQ</sequence>
<evidence type="ECO:0000256" key="12">
    <source>
        <dbReference type="ARBA" id="ARBA00022741"/>
    </source>
</evidence>
<dbReference type="PANTHER" id="PTHR43622">
    <property type="entry name" value="3-DEHYDROQUINATE SYNTHASE"/>
    <property type="match status" value="1"/>
</dbReference>
<dbReference type="EC" id="4.2.3.4" evidence="7 18"/>
<dbReference type="AlphaFoldDB" id="A0A0J7J606"/>
<dbReference type="InterPro" id="IPR050071">
    <property type="entry name" value="Dehydroquinate_synthase"/>
</dbReference>
<comment type="catalytic activity">
    <reaction evidence="1 18">
        <text>7-phospho-2-dehydro-3-deoxy-D-arabino-heptonate = 3-dehydroquinate + phosphate</text>
        <dbReference type="Rhea" id="RHEA:21968"/>
        <dbReference type="ChEBI" id="CHEBI:32364"/>
        <dbReference type="ChEBI" id="CHEBI:43474"/>
        <dbReference type="ChEBI" id="CHEBI:58394"/>
        <dbReference type="EC" id="4.2.3.4"/>
    </reaction>
</comment>
<dbReference type="PANTHER" id="PTHR43622:SF7">
    <property type="entry name" value="3-DEHYDROQUINATE SYNTHASE, CHLOROPLASTIC"/>
    <property type="match status" value="1"/>
</dbReference>
<feature type="binding site" evidence="18">
    <location>
        <position position="152"/>
    </location>
    <ligand>
        <name>NAD(+)</name>
        <dbReference type="ChEBI" id="CHEBI:57540"/>
    </ligand>
</feature>
<reference evidence="21 22" key="1">
    <citation type="submission" date="2015-06" db="EMBL/GenBank/DDBJ databases">
        <title>Marinobacter subterrani, a genetically tractable neutrophilic iron-oxidizing strain isolated from the Soudan Iron Mine.</title>
        <authorList>
            <person name="Bonis B.M."/>
            <person name="Gralnick J.A."/>
        </authorList>
    </citation>
    <scope>NUCLEOTIDE SEQUENCE [LARGE SCALE GENOMIC DNA]</scope>
    <source>
        <strain evidence="21 22">JG233</strain>
    </source>
</reference>
<dbReference type="GO" id="GO:0005737">
    <property type="term" value="C:cytoplasm"/>
    <property type="evidence" value="ECO:0007669"/>
    <property type="project" value="UniProtKB-SubCell"/>
</dbReference>
<dbReference type="GO" id="GO:0009073">
    <property type="term" value="P:aromatic amino acid family biosynthetic process"/>
    <property type="evidence" value="ECO:0007669"/>
    <property type="project" value="UniProtKB-KW"/>
</dbReference>
<accession>A0A0J7J606</accession>
<dbReference type="OrthoDB" id="9806583at2"/>
<dbReference type="InterPro" id="IPR030960">
    <property type="entry name" value="DHQS/DOIS_N"/>
</dbReference>
<dbReference type="GO" id="GO:0000166">
    <property type="term" value="F:nucleotide binding"/>
    <property type="evidence" value="ECO:0007669"/>
    <property type="project" value="UniProtKB-KW"/>
</dbReference>
<dbReference type="FunFam" id="3.40.50.1970:FF:000001">
    <property type="entry name" value="3-dehydroquinate synthase"/>
    <property type="match status" value="1"/>
</dbReference>
<dbReference type="Pfam" id="PF01761">
    <property type="entry name" value="DHQ_synthase"/>
    <property type="match status" value="1"/>
</dbReference>
<dbReference type="EMBL" id="LFBU01000002">
    <property type="protein sequence ID" value="KMQ73602.1"/>
    <property type="molecule type" value="Genomic_DNA"/>
</dbReference>
<evidence type="ECO:0000256" key="18">
    <source>
        <dbReference type="HAMAP-Rule" id="MF_00110"/>
    </source>
</evidence>
<evidence type="ECO:0000256" key="8">
    <source>
        <dbReference type="ARBA" id="ARBA00017684"/>
    </source>
</evidence>
<keyword evidence="13 18" id="KW-0862">Zinc</keyword>
<protein>
    <recommendedName>
        <fullName evidence="8 18">3-dehydroquinate synthase</fullName>
        <shortName evidence="18">DHQS</shortName>
        <ecNumber evidence="7 18">4.2.3.4</ecNumber>
    </recommendedName>
</protein>
<comment type="pathway">
    <text evidence="5 18">Metabolic intermediate biosynthesis; chorismate biosynthesis; chorismate from D-erythrose 4-phosphate and phosphoenolpyruvate: step 2/7.</text>
</comment>
<dbReference type="CDD" id="cd08195">
    <property type="entry name" value="DHQS"/>
    <property type="match status" value="1"/>
</dbReference>
<dbReference type="Gene3D" id="3.40.50.1970">
    <property type="match status" value="1"/>
</dbReference>
<evidence type="ECO:0000256" key="16">
    <source>
        <dbReference type="ARBA" id="ARBA00023239"/>
    </source>
</evidence>
<evidence type="ECO:0000256" key="15">
    <source>
        <dbReference type="ARBA" id="ARBA00023141"/>
    </source>
</evidence>
<comment type="caution">
    <text evidence="18">Lacks conserved residue(s) required for the propagation of feature annotation.</text>
</comment>
<evidence type="ECO:0000256" key="1">
    <source>
        <dbReference type="ARBA" id="ARBA00001393"/>
    </source>
</evidence>
<evidence type="ECO:0000256" key="2">
    <source>
        <dbReference type="ARBA" id="ARBA00001911"/>
    </source>
</evidence>
<keyword evidence="17 18" id="KW-0170">Cobalt</keyword>
<keyword evidence="22" id="KW-1185">Reference proteome</keyword>